<evidence type="ECO:0000313" key="6">
    <source>
        <dbReference type="Proteomes" id="UP000261284"/>
    </source>
</evidence>
<dbReference type="RefSeq" id="WP_116848156.1">
    <property type="nucleotide sequence ID" value="NZ_QTJU01000005.1"/>
</dbReference>
<name>A0A3E1NI00_9BACT</name>
<dbReference type="Gene3D" id="3.90.550.10">
    <property type="entry name" value="Spore Coat Polysaccharide Biosynthesis Protein SpsA, Chain A"/>
    <property type="match status" value="1"/>
</dbReference>
<organism evidence="5 6">
    <name type="scientific">Deminuibacter soli</name>
    <dbReference type="NCBI Taxonomy" id="2291815"/>
    <lineage>
        <taxon>Bacteria</taxon>
        <taxon>Pseudomonadati</taxon>
        <taxon>Bacteroidota</taxon>
        <taxon>Chitinophagia</taxon>
        <taxon>Chitinophagales</taxon>
        <taxon>Chitinophagaceae</taxon>
        <taxon>Deminuibacter</taxon>
    </lineage>
</organism>
<dbReference type="EMBL" id="QTJU01000005">
    <property type="protein sequence ID" value="RFM27398.1"/>
    <property type="molecule type" value="Genomic_DNA"/>
</dbReference>
<feature type="domain" description="Glycosyltransferase 2-like" evidence="4">
    <location>
        <begin position="3"/>
        <end position="124"/>
    </location>
</feature>
<dbReference type="PANTHER" id="PTHR43685">
    <property type="entry name" value="GLYCOSYLTRANSFERASE"/>
    <property type="match status" value="1"/>
</dbReference>
<gene>
    <name evidence="5" type="ORF">DXN05_15375</name>
</gene>
<comment type="caution">
    <text evidence="5">The sequence shown here is derived from an EMBL/GenBank/DDBJ whole genome shotgun (WGS) entry which is preliminary data.</text>
</comment>
<protein>
    <submittedName>
        <fullName evidence="5">Glycosyltransferase</fullName>
    </submittedName>
</protein>
<dbReference type="GO" id="GO:0016757">
    <property type="term" value="F:glycosyltransferase activity"/>
    <property type="evidence" value="ECO:0007669"/>
    <property type="project" value="UniProtKB-KW"/>
</dbReference>
<dbReference type="InterPro" id="IPR029044">
    <property type="entry name" value="Nucleotide-diphossugar_trans"/>
</dbReference>
<dbReference type="InterPro" id="IPR001173">
    <property type="entry name" value="Glyco_trans_2-like"/>
</dbReference>
<evidence type="ECO:0000259" key="4">
    <source>
        <dbReference type="Pfam" id="PF00535"/>
    </source>
</evidence>
<keyword evidence="3 5" id="KW-0808">Transferase</keyword>
<proteinExistence type="inferred from homology"/>
<accession>A0A3E1NI00</accession>
<dbReference type="PANTHER" id="PTHR43685:SF5">
    <property type="entry name" value="GLYCOSYLTRANSFERASE EPSE-RELATED"/>
    <property type="match status" value="1"/>
</dbReference>
<evidence type="ECO:0000256" key="2">
    <source>
        <dbReference type="ARBA" id="ARBA00022676"/>
    </source>
</evidence>
<keyword evidence="6" id="KW-1185">Reference proteome</keyword>
<keyword evidence="2" id="KW-0328">Glycosyltransferase</keyword>
<dbReference type="AlphaFoldDB" id="A0A3E1NI00"/>
<evidence type="ECO:0000256" key="1">
    <source>
        <dbReference type="ARBA" id="ARBA00006739"/>
    </source>
</evidence>
<dbReference type="SUPFAM" id="SSF53448">
    <property type="entry name" value="Nucleotide-diphospho-sugar transferases"/>
    <property type="match status" value="1"/>
</dbReference>
<sequence>MISVVMPVYNGAAYLYDCIQSICNQTEGEFELVISDDNSTDETRQIVAGFTDSRIKYIVNQGERGIFQNLNNAIQHSSRNYIQIFNQDDIMEPGMLAAQVALLQQHPEAGMVFCRKLSINESGAVFNNPTARVNPLPQVIGREVAYQYFTAFGCFPGNLSPVMLTRKAWEQTGPFDAAYHYAGDFEYWFRLSDSWDICYNEQVLCKVRTHSKRASAVLGTKDLKRTEQLFKINTQLIARYPSGPLQNHAVSYVQRTVGIYNLHLLVMFVLRRKWAQARAVLPVFTGTFSITELWFKYLRYRIVKQRAADYPIYPNINN</sequence>
<comment type="similarity">
    <text evidence="1">Belongs to the glycosyltransferase 2 family.</text>
</comment>
<dbReference type="Pfam" id="PF00535">
    <property type="entry name" value="Glycos_transf_2"/>
    <property type="match status" value="1"/>
</dbReference>
<reference evidence="5 6" key="1">
    <citation type="submission" date="2018-08" db="EMBL/GenBank/DDBJ databases">
        <title>Chitinophagaceae sp. K23C18032701, a novel bacterium isolated from forest soil.</title>
        <authorList>
            <person name="Wang C."/>
        </authorList>
    </citation>
    <scope>NUCLEOTIDE SEQUENCE [LARGE SCALE GENOMIC DNA]</scope>
    <source>
        <strain evidence="5 6">K23C18032701</strain>
    </source>
</reference>
<dbReference type="OrthoDB" id="9815829at2"/>
<dbReference type="Proteomes" id="UP000261284">
    <property type="component" value="Unassembled WGS sequence"/>
</dbReference>
<evidence type="ECO:0000313" key="5">
    <source>
        <dbReference type="EMBL" id="RFM27398.1"/>
    </source>
</evidence>
<evidence type="ECO:0000256" key="3">
    <source>
        <dbReference type="ARBA" id="ARBA00022679"/>
    </source>
</evidence>
<dbReference type="InterPro" id="IPR050834">
    <property type="entry name" value="Glycosyltransf_2"/>
</dbReference>